<proteinExistence type="predicted"/>
<gene>
    <name evidence="1" type="ORF">AMORRO_LOCUS17390</name>
</gene>
<feature type="non-terminal residue" evidence="1">
    <location>
        <position position="1"/>
    </location>
</feature>
<organism evidence="1 2">
    <name type="scientific">Acaulospora morrowiae</name>
    <dbReference type="NCBI Taxonomy" id="94023"/>
    <lineage>
        <taxon>Eukaryota</taxon>
        <taxon>Fungi</taxon>
        <taxon>Fungi incertae sedis</taxon>
        <taxon>Mucoromycota</taxon>
        <taxon>Glomeromycotina</taxon>
        <taxon>Glomeromycetes</taxon>
        <taxon>Diversisporales</taxon>
        <taxon>Acaulosporaceae</taxon>
        <taxon>Acaulospora</taxon>
    </lineage>
</organism>
<evidence type="ECO:0000313" key="2">
    <source>
        <dbReference type="Proteomes" id="UP000789342"/>
    </source>
</evidence>
<dbReference type="Proteomes" id="UP000789342">
    <property type="component" value="Unassembled WGS sequence"/>
</dbReference>
<reference evidence="1" key="1">
    <citation type="submission" date="2021-06" db="EMBL/GenBank/DDBJ databases">
        <authorList>
            <person name="Kallberg Y."/>
            <person name="Tangrot J."/>
            <person name="Rosling A."/>
        </authorList>
    </citation>
    <scope>NUCLEOTIDE SEQUENCE</scope>
    <source>
        <strain evidence="1">CL551</strain>
    </source>
</reference>
<comment type="caution">
    <text evidence="1">The sequence shown here is derived from an EMBL/GenBank/DDBJ whole genome shotgun (WGS) entry which is preliminary data.</text>
</comment>
<dbReference type="EMBL" id="CAJVPV010053420">
    <property type="protein sequence ID" value="CAG8781903.1"/>
    <property type="molecule type" value="Genomic_DNA"/>
</dbReference>
<protein>
    <submittedName>
        <fullName evidence="1">18318_t:CDS:1</fullName>
    </submittedName>
</protein>
<feature type="non-terminal residue" evidence="1">
    <location>
        <position position="42"/>
    </location>
</feature>
<sequence length="42" mass="4562">SEFLVPVVSFRAGDAKCCRSRSVKLLLLEDIRNCLGVVVVIG</sequence>
<dbReference type="AlphaFoldDB" id="A0A9N9NXD1"/>
<evidence type="ECO:0000313" key="1">
    <source>
        <dbReference type="EMBL" id="CAG8781903.1"/>
    </source>
</evidence>
<keyword evidence="2" id="KW-1185">Reference proteome</keyword>
<name>A0A9N9NXD1_9GLOM</name>
<accession>A0A9N9NXD1</accession>